<dbReference type="Gene3D" id="1.25.40.20">
    <property type="entry name" value="Ankyrin repeat-containing domain"/>
    <property type="match status" value="1"/>
</dbReference>
<keyword evidence="8" id="KW-1185">Reference proteome</keyword>
<name>A0A4Z2DXA2_SCHJA</name>
<dbReference type="Proteomes" id="UP000311919">
    <property type="component" value="Unassembled WGS sequence"/>
</dbReference>
<dbReference type="EMBL" id="SKCS01000014">
    <property type="protein sequence ID" value="TNN21067.1"/>
    <property type="molecule type" value="Genomic_DNA"/>
</dbReference>
<dbReference type="PANTHER" id="PTHR12349:SF4">
    <property type="entry name" value="ANKYRIN REPEAT AND LEM DOMAIN-CONTAINING PROTEIN 2"/>
    <property type="match status" value="1"/>
</dbReference>
<accession>A0A4Z2DXA2</accession>
<evidence type="ECO:0000256" key="1">
    <source>
        <dbReference type="ARBA" id="ARBA00007597"/>
    </source>
</evidence>
<sequence length="747" mass="84592">MVDFPNYDSDDEFYDCQSEACFYAIASPRAKGHGEVFLDPKKAYLTLRGIKGARLKLFTNHVDANKFASTPVDDDKLDSPYPPSPKPDIESSPYPTASQQTLIRFRSSLNSGDVDTVRKMVGDNPMVLVTSSDTPTILQIRFRYNALHVIASNGNVKLLHFLLNCLDSDEFWERLYPNASREASYWRQQYVLDLYLNSPELGNLETPLHFASKYGHIECVSILARHHLTKLNPLNSSGQTPADLAASRLINQNKTPHTDCPSNIVDRIQQIFDESYIVLADVEISESNMMQTKILGPLNTREFQMMLGLYAPNSCKTFTNTTHVRLYPVQYNSQCSFFKSPLVNRNGSTLFEVNSQLHRIRGFSGPMPSDVAVQFRKKWLQFNMPNAVDYKSFSHLRLIDSEKGYERQGRYLSRVFGTNWYEYWEFLNDYIDLNSEDGLLVLEDYLSNCSLLNVDHPIKENNNNNNSIITSAPHDVIQTDCTLSPTSLLFSHNNNDAYAPVTPIIRRKSIAENNSTTNKELFKLNSQRWLSYRQEGCIHELSDSLEDSCERTNSSIQSNEEMSDGGDPINKVVVVSPIVGLLKRLTFVSPLRWLKGSNQITENHQMSLTRDDLIPITDNNTTTNASATSESKPGSSNKRRISASNIQSLDSSLEKPGGKKHSPDKTKTKSTSELTNIQLPYYFIDIYRALPGNDDELKYFNPPDLPLQKTTLSFVLSLSDNSKFLKCVQLTKHIQSLLYNSSSTINE</sequence>
<feature type="domain" description="ANKLE2 third alpha/beta" evidence="6">
    <location>
        <begin position="348"/>
        <end position="423"/>
    </location>
</feature>
<keyword evidence="3" id="KW-0040">ANK repeat</keyword>
<feature type="region of interest" description="Disordered" evidence="5">
    <location>
        <begin position="69"/>
        <end position="95"/>
    </location>
</feature>
<evidence type="ECO:0000256" key="4">
    <source>
        <dbReference type="ARBA" id="ARBA00023306"/>
    </source>
</evidence>
<dbReference type="EMBL" id="SKCS01000014">
    <property type="protein sequence ID" value="TNN21066.1"/>
    <property type="molecule type" value="Genomic_DNA"/>
</dbReference>
<keyword evidence="4" id="KW-0131">Cell cycle</keyword>
<dbReference type="SMART" id="SM00248">
    <property type="entry name" value="ANK"/>
    <property type="match status" value="2"/>
</dbReference>
<evidence type="ECO:0000259" key="6">
    <source>
        <dbReference type="Pfam" id="PF24567"/>
    </source>
</evidence>
<dbReference type="Pfam" id="PF12796">
    <property type="entry name" value="Ank_2"/>
    <property type="match status" value="1"/>
</dbReference>
<dbReference type="GO" id="GO:0051301">
    <property type="term" value="P:cell division"/>
    <property type="evidence" value="ECO:0007669"/>
    <property type="project" value="UniProtKB-KW"/>
</dbReference>
<dbReference type="InterPro" id="IPR056237">
    <property type="entry name" value="ANKLE2_3rd"/>
</dbReference>
<organism evidence="7 8">
    <name type="scientific">Schistosoma japonicum</name>
    <name type="common">Blood fluke</name>
    <dbReference type="NCBI Taxonomy" id="6182"/>
    <lineage>
        <taxon>Eukaryota</taxon>
        <taxon>Metazoa</taxon>
        <taxon>Spiralia</taxon>
        <taxon>Lophotrochozoa</taxon>
        <taxon>Platyhelminthes</taxon>
        <taxon>Trematoda</taxon>
        <taxon>Digenea</taxon>
        <taxon>Strigeidida</taxon>
        <taxon>Schistosomatoidea</taxon>
        <taxon>Schistosomatidae</taxon>
        <taxon>Schistosoma</taxon>
    </lineage>
</organism>
<dbReference type="PANTHER" id="PTHR12349">
    <property type="entry name" value="ANKYRIN REPEAT AND LEM DOMAIN-CONTAINING PROTEIN 2"/>
    <property type="match status" value="1"/>
</dbReference>
<dbReference type="OrthoDB" id="7446186at2759"/>
<feature type="compositionally biased region" description="Basic and acidic residues" evidence="5">
    <location>
        <begin position="652"/>
        <end position="667"/>
    </location>
</feature>
<dbReference type="STRING" id="6182.A0A4Z2DXA2"/>
<feature type="compositionally biased region" description="Polar residues" evidence="5">
    <location>
        <begin position="630"/>
        <end position="651"/>
    </location>
</feature>
<evidence type="ECO:0000313" key="8">
    <source>
        <dbReference type="Proteomes" id="UP000311919"/>
    </source>
</evidence>
<gene>
    <name evidence="7" type="ORF">EWB00_000961</name>
</gene>
<proteinExistence type="inferred from homology"/>
<dbReference type="SUPFAM" id="SSF48403">
    <property type="entry name" value="Ankyrin repeat"/>
    <property type="match status" value="1"/>
</dbReference>
<comment type="caution">
    <text evidence="7">The sequence shown here is derived from an EMBL/GenBank/DDBJ whole genome shotgun (WGS) entry which is preliminary data.</text>
</comment>
<comment type="similarity">
    <text evidence="1">Belongs to the ANKLE2 family.</text>
</comment>
<dbReference type="AlphaFoldDB" id="A0A4Z2DXA2"/>
<dbReference type="Pfam" id="PF24567">
    <property type="entry name" value="ANKLE2_3rd"/>
    <property type="match status" value="1"/>
</dbReference>
<evidence type="ECO:0000256" key="3">
    <source>
        <dbReference type="ARBA" id="ARBA00023043"/>
    </source>
</evidence>
<feature type="compositionally biased region" description="Low complexity" evidence="5">
    <location>
        <begin position="619"/>
        <end position="629"/>
    </location>
</feature>
<dbReference type="InterPro" id="IPR002110">
    <property type="entry name" value="Ankyrin_rpt"/>
</dbReference>
<evidence type="ECO:0000313" key="7">
    <source>
        <dbReference type="EMBL" id="TNN21067.1"/>
    </source>
</evidence>
<dbReference type="InterPro" id="IPR036770">
    <property type="entry name" value="Ankyrin_rpt-contain_sf"/>
</dbReference>
<evidence type="ECO:0000256" key="5">
    <source>
        <dbReference type="SAM" id="MobiDB-lite"/>
    </source>
</evidence>
<reference evidence="7 8" key="1">
    <citation type="submission" date="2019-03" db="EMBL/GenBank/DDBJ databases">
        <title>An improved genome assembly of the fluke Schistosoma japonicum.</title>
        <authorList>
            <person name="Hu W."/>
            <person name="Luo F."/>
            <person name="Yin M."/>
            <person name="Mo X."/>
            <person name="Sun C."/>
            <person name="Wu Q."/>
            <person name="Zhu B."/>
            <person name="Xiang M."/>
            <person name="Wang J."/>
            <person name="Wang Y."/>
            <person name="Zhang T."/>
            <person name="Xu B."/>
            <person name="Zheng H."/>
            <person name="Feng Z."/>
        </authorList>
    </citation>
    <scope>NUCLEOTIDE SEQUENCE [LARGE SCALE GENOMIC DNA]</scope>
    <source>
        <strain evidence="7">HuSjv2</strain>
        <tissue evidence="7">Worms</tissue>
    </source>
</reference>
<evidence type="ECO:0000256" key="2">
    <source>
        <dbReference type="ARBA" id="ARBA00022618"/>
    </source>
</evidence>
<keyword evidence="2" id="KW-0132">Cell division</keyword>
<feature type="region of interest" description="Disordered" evidence="5">
    <location>
        <begin position="611"/>
        <end position="671"/>
    </location>
</feature>
<protein>
    <submittedName>
        <fullName evidence="7">Ankyrin repeat and LEM domain-containing protein isoform 1</fullName>
    </submittedName>
</protein>